<sequence>EPRAGKPARVVPRGERSSNAPDLLDTCHKLYDEK</sequence>
<organism evidence="2">
    <name type="scientific">marine sediment metagenome</name>
    <dbReference type="NCBI Taxonomy" id="412755"/>
    <lineage>
        <taxon>unclassified sequences</taxon>
        <taxon>metagenomes</taxon>
        <taxon>ecological metagenomes</taxon>
    </lineage>
</organism>
<gene>
    <name evidence="2" type="ORF">LCGC14_1028370</name>
</gene>
<feature type="compositionally biased region" description="Basic and acidic residues" evidence="1">
    <location>
        <begin position="25"/>
        <end position="34"/>
    </location>
</feature>
<accession>A0A0F9MZU6</accession>
<feature type="non-terminal residue" evidence="2">
    <location>
        <position position="1"/>
    </location>
</feature>
<reference evidence="2" key="1">
    <citation type="journal article" date="2015" name="Nature">
        <title>Complex archaea that bridge the gap between prokaryotes and eukaryotes.</title>
        <authorList>
            <person name="Spang A."/>
            <person name="Saw J.H."/>
            <person name="Jorgensen S.L."/>
            <person name="Zaremba-Niedzwiedzka K."/>
            <person name="Martijn J."/>
            <person name="Lind A.E."/>
            <person name="van Eijk R."/>
            <person name="Schleper C."/>
            <person name="Guy L."/>
            <person name="Ettema T.J."/>
        </authorList>
    </citation>
    <scope>NUCLEOTIDE SEQUENCE</scope>
</reference>
<name>A0A0F9MZU6_9ZZZZ</name>
<comment type="caution">
    <text evidence="2">The sequence shown here is derived from an EMBL/GenBank/DDBJ whole genome shotgun (WGS) entry which is preliminary data.</text>
</comment>
<feature type="region of interest" description="Disordered" evidence="1">
    <location>
        <begin position="1"/>
        <end position="34"/>
    </location>
</feature>
<dbReference type="EMBL" id="LAZR01004156">
    <property type="protein sequence ID" value="KKN11249.1"/>
    <property type="molecule type" value="Genomic_DNA"/>
</dbReference>
<evidence type="ECO:0000256" key="1">
    <source>
        <dbReference type="SAM" id="MobiDB-lite"/>
    </source>
</evidence>
<dbReference type="AlphaFoldDB" id="A0A0F9MZU6"/>
<protein>
    <submittedName>
        <fullName evidence="2">Uncharacterized protein</fullName>
    </submittedName>
</protein>
<proteinExistence type="predicted"/>
<evidence type="ECO:0000313" key="2">
    <source>
        <dbReference type="EMBL" id="KKN11249.1"/>
    </source>
</evidence>